<evidence type="ECO:0000313" key="4">
    <source>
        <dbReference type="Proteomes" id="UP001171299"/>
    </source>
</evidence>
<reference evidence="3" key="1">
    <citation type="submission" date="2017-11" db="EMBL/GenBank/DDBJ databases">
        <title>Genome sequence of Pantoea sp. MSR2.</title>
        <authorList>
            <person name="Nascimento F.X."/>
        </authorList>
    </citation>
    <scope>NUCLEOTIDE SEQUENCE [LARGE SCALE GENOMIC DNA]</scope>
    <source>
        <strain evidence="3">MSR2</strain>
    </source>
</reference>
<evidence type="ECO:0000313" key="1">
    <source>
        <dbReference type="EMBL" id="MDO6408656.1"/>
    </source>
</evidence>
<dbReference type="EMBL" id="JAUOOM010000020">
    <property type="protein sequence ID" value="MDO6408656.1"/>
    <property type="molecule type" value="Genomic_DNA"/>
</dbReference>
<dbReference type="Pfam" id="PF06528">
    <property type="entry name" value="Phage_P2_GpE"/>
    <property type="match status" value="1"/>
</dbReference>
<dbReference type="RefSeq" id="WP_208724177.1">
    <property type="nucleotide sequence ID" value="NZ_CP024636.1"/>
</dbReference>
<dbReference type="KEGG" id="ppho:CTZ24_17310"/>
<reference evidence="2" key="2">
    <citation type="journal article" date="2020" name="Environ. Microbiol.">
        <title>The extreme plant-growth-promoting properties of Pantoea phytobeneficialis MSR2 revealed by functional and genomic analysis.</title>
        <authorList>
            <person name="Nascimento F.X."/>
            <person name="Hernandez A.G."/>
            <person name="Glick B.R."/>
            <person name="Rossi M.J."/>
        </authorList>
    </citation>
    <scope>NUCLEOTIDE SEQUENCE</scope>
    <source>
        <strain evidence="2">MSR2</strain>
    </source>
</reference>
<dbReference type="InterPro" id="IPR009493">
    <property type="entry name" value="P2_GpE"/>
</dbReference>
<accession>A0AAP9H855</accession>
<sequence length="42" mass="4895">MMADVATIFHWPPSELYDMPLAELMDWRLKAFIRSGANPDEQ</sequence>
<gene>
    <name evidence="2" type="ORF">CTZ24_17310</name>
    <name evidence="1" type="ORF">Q3404_18975</name>
</gene>
<dbReference type="AlphaFoldDB" id="A0AAP9H855"/>
<protein>
    <submittedName>
        <fullName evidence="2">GpE family phage tail protein</fullName>
    </submittedName>
</protein>
<dbReference type="Proteomes" id="UP000424872">
    <property type="component" value="Chromosome"/>
</dbReference>
<keyword evidence="4" id="KW-1185">Reference proteome</keyword>
<dbReference type="EMBL" id="CP024636">
    <property type="protein sequence ID" value="QGR08086.1"/>
    <property type="molecule type" value="Genomic_DNA"/>
</dbReference>
<organism evidence="2 3">
    <name type="scientific">Pantoea phytobeneficialis</name>
    <dbReference type="NCBI Taxonomy" id="2052056"/>
    <lineage>
        <taxon>Bacteria</taxon>
        <taxon>Pseudomonadati</taxon>
        <taxon>Pseudomonadota</taxon>
        <taxon>Gammaproteobacteria</taxon>
        <taxon>Enterobacterales</taxon>
        <taxon>Erwiniaceae</taxon>
        <taxon>Pantoea</taxon>
    </lineage>
</organism>
<name>A0AAP9H855_9GAMM</name>
<evidence type="ECO:0000313" key="3">
    <source>
        <dbReference type="Proteomes" id="UP000424872"/>
    </source>
</evidence>
<reference evidence="1" key="3">
    <citation type="submission" date="2023-07" db="EMBL/GenBank/DDBJ databases">
        <title>The extreme plant-growth-promoting properties of Pantoea phytobeneficialis PF55 revealed by functional and genomic analysis.</title>
        <authorList>
            <person name="Nascimento F.X."/>
            <person name="Marcio R.J."/>
        </authorList>
    </citation>
    <scope>NUCLEOTIDE SEQUENCE</scope>
    <source>
        <strain evidence="1">PF55</strain>
    </source>
</reference>
<dbReference type="Proteomes" id="UP001171299">
    <property type="component" value="Unassembled WGS sequence"/>
</dbReference>
<evidence type="ECO:0000313" key="2">
    <source>
        <dbReference type="EMBL" id="QGR08086.1"/>
    </source>
</evidence>
<proteinExistence type="predicted"/>